<dbReference type="EMBL" id="QXGF01007110">
    <property type="protein sequence ID" value="KAE8917514.1"/>
    <property type="molecule type" value="Genomic_DNA"/>
</dbReference>
<keyword evidence="1" id="KW-0732">Signal</keyword>
<dbReference type="Proteomes" id="UP000429523">
    <property type="component" value="Unassembled WGS sequence"/>
</dbReference>
<feature type="signal peptide" evidence="1">
    <location>
        <begin position="1"/>
        <end position="17"/>
    </location>
</feature>
<evidence type="ECO:0000313" key="2">
    <source>
        <dbReference type="EMBL" id="KAE8917514.1"/>
    </source>
</evidence>
<reference evidence="2 3" key="1">
    <citation type="submission" date="2018-08" db="EMBL/GenBank/DDBJ databases">
        <title>Genomic investigation of the strawberry pathogen Phytophthora fragariae indicates pathogenicity is determined by transcriptional variation in three key races.</title>
        <authorList>
            <person name="Adams T.M."/>
            <person name="Armitage A.D."/>
            <person name="Sobczyk M.K."/>
            <person name="Bates H.J."/>
            <person name="Dunwell J.M."/>
            <person name="Nellist C.F."/>
            <person name="Harrison R.J."/>
        </authorList>
    </citation>
    <scope>NUCLEOTIDE SEQUENCE [LARGE SCALE GENOMIC DNA]</scope>
    <source>
        <strain evidence="2 3">NOV-9</strain>
    </source>
</reference>
<evidence type="ECO:0000313" key="3">
    <source>
        <dbReference type="Proteomes" id="UP000429523"/>
    </source>
</evidence>
<accession>A0A6A3D7M1</accession>
<protein>
    <submittedName>
        <fullName evidence="2">Uncharacterized protein</fullName>
    </submittedName>
</protein>
<sequence length="111" mass="11974">MFTCLHASLLLVSPCQPMKDTESSRRLENADQSVHTWTPAPVSTIHSSKLASQLCTAAASVPCPSWSSASFTLTIPIEDGLPPPAPLQRTSDILFFAAVFSSGAPFFWAFF</sequence>
<feature type="chain" id="PRO_5025567287" evidence="1">
    <location>
        <begin position="18"/>
        <end position="111"/>
    </location>
</feature>
<organism evidence="2 3">
    <name type="scientific">Phytophthora fragariae</name>
    <dbReference type="NCBI Taxonomy" id="53985"/>
    <lineage>
        <taxon>Eukaryota</taxon>
        <taxon>Sar</taxon>
        <taxon>Stramenopiles</taxon>
        <taxon>Oomycota</taxon>
        <taxon>Peronosporomycetes</taxon>
        <taxon>Peronosporales</taxon>
        <taxon>Peronosporaceae</taxon>
        <taxon>Phytophthora</taxon>
    </lineage>
</organism>
<dbReference type="AlphaFoldDB" id="A0A6A3D7M1"/>
<comment type="caution">
    <text evidence="2">The sequence shown here is derived from an EMBL/GenBank/DDBJ whole genome shotgun (WGS) entry which is preliminary data.</text>
</comment>
<gene>
    <name evidence="2" type="ORF">PF009_g32164</name>
</gene>
<evidence type="ECO:0000256" key="1">
    <source>
        <dbReference type="SAM" id="SignalP"/>
    </source>
</evidence>
<name>A0A6A3D7M1_9STRA</name>
<proteinExistence type="predicted"/>